<gene>
    <name evidence="1" type="ORF">LCMiAC02_02460</name>
</gene>
<accession>A0A481Z0X8</accession>
<proteinExistence type="predicted"/>
<evidence type="ECO:0000313" key="1">
    <source>
        <dbReference type="EMBL" id="QBK89152.1"/>
    </source>
</evidence>
<dbReference type="EMBL" id="MK500408">
    <property type="protein sequence ID" value="QBK89152.1"/>
    <property type="molecule type" value="Genomic_DNA"/>
</dbReference>
<sequence length="237" mass="27920">MQSQLLDPISVISRLISLNFREYDTKMSIKNHTIHLQSPSSFQGFVRKYNGDGKENIAELYGSIVKIIKWYLIPHNSTLTIRSNRMGRSELVNRIVEQISKSKYFRKMVRYLCRALEKLQFTYKNGNVVLALQFYINLLRNSLNGKLKEEDLPKTLVEQEKKCENFIDYDKIKIIWDADKIKIICELYDNCYSIIKNKQYNESTKYNFINAYLGSIDSILQSTDREFKQLIKNSRKG</sequence>
<reference evidence="1" key="1">
    <citation type="journal article" date="2019" name="MBio">
        <title>Virus Genomes from Deep Sea Sediments Expand the Ocean Megavirome and Support Independent Origins of Viral Gigantism.</title>
        <authorList>
            <person name="Backstrom D."/>
            <person name="Yutin N."/>
            <person name="Jorgensen S.L."/>
            <person name="Dharamshi J."/>
            <person name="Homa F."/>
            <person name="Zaremba-Niedwiedzka K."/>
            <person name="Spang A."/>
            <person name="Wolf Y.I."/>
            <person name="Koonin E.V."/>
            <person name="Ettema T.J."/>
        </authorList>
    </citation>
    <scope>NUCLEOTIDE SEQUENCE</scope>
</reference>
<organism evidence="1">
    <name type="scientific">Mimivirus LCMiAC02</name>
    <dbReference type="NCBI Taxonomy" id="2506609"/>
    <lineage>
        <taxon>Viruses</taxon>
        <taxon>Varidnaviria</taxon>
        <taxon>Bamfordvirae</taxon>
        <taxon>Nucleocytoviricota</taxon>
        <taxon>Megaviricetes</taxon>
        <taxon>Imitervirales</taxon>
        <taxon>Mimiviridae</taxon>
        <taxon>Klosneuvirinae</taxon>
    </lineage>
</organism>
<name>A0A481Z0X8_9VIRU</name>
<protein>
    <submittedName>
        <fullName evidence="1">Uncharacterized protein</fullName>
    </submittedName>
</protein>